<name>A0ABT9DZF6_9PROT</name>
<dbReference type="Gene3D" id="3.20.20.140">
    <property type="entry name" value="Metal-dependent hydrolases"/>
    <property type="match status" value="1"/>
</dbReference>
<proteinExistence type="predicted"/>
<organism evidence="2 3">
    <name type="scientific">Paracraurococcus lichenis</name>
    <dbReference type="NCBI Taxonomy" id="3064888"/>
    <lineage>
        <taxon>Bacteria</taxon>
        <taxon>Pseudomonadati</taxon>
        <taxon>Pseudomonadota</taxon>
        <taxon>Alphaproteobacteria</taxon>
        <taxon>Acetobacterales</taxon>
        <taxon>Roseomonadaceae</taxon>
        <taxon>Paracraurococcus</taxon>
    </lineage>
</organism>
<evidence type="ECO:0000313" key="3">
    <source>
        <dbReference type="Proteomes" id="UP001243009"/>
    </source>
</evidence>
<dbReference type="PANTHER" id="PTHR43668:SF4">
    <property type="entry name" value="ALLANTOINASE"/>
    <property type="match status" value="1"/>
</dbReference>
<dbReference type="Gene3D" id="2.30.40.10">
    <property type="entry name" value="Urease, subunit C, domain 1"/>
    <property type="match status" value="1"/>
</dbReference>
<dbReference type="SUPFAM" id="SSF51338">
    <property type="entry name" value="Composite domain of metallo-dependent hydrolases"/>
    <property type="match status" value="1"/>
</dbReference>
<comment type="caution">
    <text evidence="2">The sequence shown here is derived from an EMBL/GenBank/DDBJ whole genome shotgun (WGS) entry which is preliminary data.</text>
</comment>
<evidence type="ECO:0000313" key="2">
    <source>
        <dbReference type="EMBL" id="MDO9709274.1"/>
    </source>
</evidence>
<dbReference type="InterPro" id="IPR050138">
    <property type="entry name" value="DHOase/Allantoinase_Hydrolase"/>
</dbReference>
<protein>
    <submittedName>
        <fullName evidence="2">Amidohydrolase family protein</fullName>
    </submittedName>
</protein>
<keyword evidence="3" id="KW-1185">Reference proteome</keyword>
<accession>A0ABT9DZF6</accession>
<gene>
    <name evidence="2" type="ORF">Q7A36_13060</name>
</gene>
<dbReference type="SUPFAM" id="SSF51556">
    <property type="entry name" value="Metallo-dependent hydrolases"/>
    <property type="match status" value="1"/>
</dbReference>
<feature type="domain" description="Amidohydrolase-related" evidence="1">
    <location>
        <begin position="56"/>
        <end position="397"/>
    </location>
</feature>
<dbReference type="Proteomes" id="UP001243009">
    <property type="component" value="Unassembled WGS sequence"/>
</dbReference>
<dbReference type="Pfam" id="PF01979">
    <property type="entry name" value="Amidohydro_1"/>
    <property type="match status" value="1"/>
</dbReference>
<dbReference type="InterPro" id="IPR006680">
    <property type="entry name" value="Amidohydro-rel"/>
</dbReference>
<sequence length="463" mass="50183">MPTASPFDRVILGDLVLPDAVLPGGYVAVRGETIAAIGQGAPPPARETADHSGRLILPGLVDGHMHTSSSTGWPGIEGASRSAAAGGVTTCVDMPYDVPRPVTDAAILHEKIDWVNRLSHVDMALYGTITKAGGVEAIAGLAEAGACSFKLSTYEYDAVRFPRIDHPTMLAAFREIAKTGLMCAIHNEDQELVLRLTEEARAAGRTDPIMHARTRPPLAESMADLEIFEMALETGCHVHIAHSSIARGFELAEVFRRSGARTSGEACIQYLCMTEEDLVRLEGFGKCNPPFRTAAEVERMWAAFAAGQVAYVSTDHAPWPRERKLYTGDIFAPGAGLTGMQSFAPLMYSLLAERGLPPSLMALYCAERPARFHGLYPRKGALRIGCDADLCVLERGDFTFDASDIRDREDARWSPYDGRAMKARVAATFLRGACIWDGREVLAEPGTGRFVPRQHRDSVLGEA</sequence>
<dbReference type="EMBL" id="JAUTWS010000011">
    <property type="protein sequence ID" value="MDO9709274.1"/>
    <property type="molecule type" value="Genomic_DNA"/>
</dbReference>
<dbReference type="InterPro" id="IPR032466">
    <property type="entry name" value="Metal_Hydrolase"/>
</dbReference>
<reference evidence="2 3" key="1">
    <citation type="submission" date="2023-08" db="EMBL/GenBank/DDBJ databases">
        <title>The draft genome sequence of Paracraurococcus sp. LOR1-02.</title>
        <authorList>
            <person name="Kingkaew E."/>
            <person name="Tanasupawat S."/>
        </authorList>
    </citation>
    <scope>NUCLEOTIDE SEQUENCE [LARGE SCALE GENOMIC DNA]</scope>
    <source>
        <strain evidence="2 3">LOR1-02</strain>
    </source>
</reference>
<dbReference type="PANTHER" id="PTHR43668">
    <property type="entry name" value="ALLANTOINASE"/>
    <property type="match status" value="1"/>
</dbReference>
<dbReference type="InterPro" id="IPR011059">
    <property type="entry name" value="Metal-dep_hydrolase_composite"/>
</dbReference>
<dbReference type="RefSeq" id="WP_305104142.1">
    <property type="nucleotide sequence ID" value="NZ_JAUTWS010000011.1"/>
</dbReference>
<evidence type="ECO:0000259" key="1">
    <source>
        <dbReference type="Pfam" id="PF01979"/>
    </source>
</evidence>